<accession>M7NSN3</accession>
<dbReference type="OrthoDB" id="978559at2"/>
<sequence length="294" mass="33027">MQFWKVTLIGGLLLLLAPVPSFGQRLPQQRYTHFPWTYDRTVSAGIGAEGTAFTFLGRSRPDTLSGYAALAIPLPPIRGAIGGYYHQQLGTTQQLSEWGLGYTLFLPFTEETNLRLGVQQNWHSLRHTGQPEGGTPKPDQQLTSTDFSGLLRRDNLLLGLSMENALNKGQRQYNALLGFRELQSYSWLRSSSFLLVQIQDGRELPEFRFNYTGTVLNTLLLGGSYYKNGLYQWGANAGFKFFRSLWLVAGADFKGFTTQPDALELGLRLNVGRGRIRPAADEDRRSSRLWEEGP</sequence>
<reference evidence="2 3" key="1">
    <citation type="journal article" date="2013" name="Genome Announc.">
        <title>Draft Genome Sequence of Cesiribacter andamanensis Strain AMV16T, Isolated from a Soil Sample from a Mud Volcano in the Andaman Islands, India.</title>
        <authorList>
            <person name="Shivaji S."/>
            <person name="Ara S."/>
            <person name="Begum Z."/>
            <person name="Srinivas T.N."/>
            <person name="Singh A."/>
            <person name="Kumar Pinnaka A."/>
        </authorList>
    </citation>
    <scope>NUCLEOTIDE SEQUENCE [LARGE SCALE GENOMIC DNA]</scope>
    <source>
        <strain evidence="2 3">AMV16</strain>
    </source>
</reference>
<proteinExistence type="predicted"/>
<evidence type="ECO:0000313" key="2">
    <source>
        <dbReference type="EMBL" id="EMR04700.1"/>
    </source>
</evidence>
<name>M7NSN3_9BACT</name>
<evidence type="ECO:0000313" key="3">
    <source>
        <dbReference type="Proteomes" id="UP000011910"/>
    </source>
</evidence>
<gene>
    <name evidence="2" type="ORF">ADICEAN_00152</name>
</gene>
<dbReference type="EMBL" id="AODQ01000002">
    <property type="protein sequence ID" value="EMR04700.1"/>
    <property type="molecule type" value="Genomic_DNA"/>
</dbReference>
<dbReference type="RefSeq" id="WP_009193565.1">
    <property type="nucleotide sequence ID" value="NZ_AODQ01000002.1"/>
</dbReference>
<keyword evidence="3" id="KW-1185">Reference proteome</keyword>
<evidence type="ECO:0000256" key="1">
    <source>
        <dbReference type="SAM" id="MobiDB-lite"/>
    </source>
</evidence>
<organism evidence="2 3">
    <name type="scientific">Cesiribacter andamanensis AMV16</name>
    <dbReference type="NCBI Taxonomy" id="1279009"/>
    <lineage>
        <taxon>Bacteria</taxon>
        <taxon>Pseudomonadati</taxon>
        <taxon>Bacteroidota</taxon>
        <taxon>Cytophagia</taxon>
        <taxon>Cytophagales</taxon>
        <taxon>Cesiribacteraceae</taxon>
        <taxon>Cesiribacter</taxon>
    </lineage>
</organism>
<protein>
    <submittedName>
        <fullName evidence="2">Uncharacterized protein</fullName>
    </submittedName>
</protein>
<feature type="region of interest" description="Disordered" evidence="1">
    <location>
        <begin position="125"/>
        <end position="144"/>
    </location>
</feature>
<dbReference type="AlphaFoldDB" id="M7NSN3"/>
<comment type="caution">
    <text evidence="2">The sequence shown here is derived from an EMBL/GenBank/DDBJ whole genome shotgun (WGS) entry which is preliminary data.</text>
</comment>
<dbReference type="Proteomes" id="UP000011910">
    <property type="component" value="Unassembled WGS sequence"/>
</dbReference>